<proteinExistence type="predicted"/>
<dbReference type="SUPFAM" id="SSF53383">
    <property type="entry name" value="PLP-dependent transferases"/>
    <property type="match status" value="1"/>
</dbReference>
<gene>
    <name evidence="1" type="ORF">M431DRAFT_20814</name>
</gene>
<evidence type="ECO:0000313" key="1">
    <source>
        <dbReference type="EMBL" id="PTB49105.1"/>
    </source>
</evidence>
<dbReference type="Proteomes" id="UP000241690">
    <property type="component" value="Unassembled WGS sequence"/>
</dbReference>
<accession>A0A2T3ZWB2</accession>
<reference evidence="1 2" key="1">
    <citation type="submission" date="2016-07" db="EMBL/GenBank/DDBJ databases">
        <title>Multiple horizontal gene transfer events from other fungi enriched the ability of initially mycotrophic Trichoderma (Ascomycota) to feed on dead plant biomass.</title>
        <authorList>
            <consortium name="DOE Joint Genome Institute"/>
            <person name="Aerts A."/>
            <person name="Atanasova L."/>
            <person name="Chenthamara K."/>
            <person name="Zhang J."/>
            <person name="Grujic M."/>
            <person name="Henrissat B."/>
            <person name="Kuo A."/>
            <person name="Salamov A."/>
            <person name="Lipzen A."/>
            <person name="Labutti K."/>
            <person name="Barry K."/>
            <person name="Miao Y."/>
            <person name="Rahimi M.J."/>
            <person name="Shen Q."/>
            <person name="Grigoriev I.V."/>
            <person name="Kubicek C.P."/>
            <person name="Druzhinina I.S."/>
        </authorList>
    </citation>
    <scope>NUCLEOTIDE SEQUENCE [LARGE SCALE GENOMIC DNA]</scope>
    <source>
        <strain evidence="1 2">CBS 226.95</strain>
    </source>
</reference>
<dbReference type="AlphaFoldDB" id="A0A2T3ZWB2"/>
<dbReference type="RefSeq" id="XP_024768782.1">
    <property type="nucleotide sequence ID" value="XM_024913418.1"/>
</dbReference>
<dbReference type="STRING" id="983964.A0A2T3ZWB2"/>
<dbReference type="InterPro" id="IPR015421">
    <property type="entry name" value="PyrdxlP-dep_Trfase_major"/>
</dbReference>
<dbReference type="Gene3D" id="3.40.640.10">
    <property type="entry name" value="Type I PLP-dependent aspartate aminotransferase-like (Major domain)"/>
    <property type="match status" value="1"/>
</dbReference>
<sequence>MGDDPHHRDRLAHARVGSYFLGPKAENFHILSELMGKVLEDQKTVRQNLYHDDPEFITSSMMQASTYTESIDELRGYVNTLSEKLALHSIPFWSPRYNAHMNMDVALPSIIGYMATMMYNPNNVATEASPLTTEKERTVGKDLCKMLGYRKRGNVTPWAHITCPILKLSGQKCIIRNKIEPDFHGFVMQGLDQIHLVHIPMFHMANHRWQLIITADFPEDAKQRYQQLRKENPDKFYTVANTEKELLEDMVKSGADITWRLDEGIPKDGQEPIMTFKLSNIRVVVQESMFFNALDQTYPDRMPFYLYGSKAEAHLDHVLKKAPNGMISVDNVKLALEPELSDEQLARGVVAILEDVFENAIQPLPLDGSNISLAAPGLNLAPGKTHKASVYESYEAFKGGSAPISRGDITLGGYVFADWADVNMDPAAKPCHELKN</sequence>
<dbReference type="InterPro" id="IPR015424">
    <property type="entry name" value="PyrdxlP-dep_Trfase"/>
</dbReference>
<dbReference type="GeneID" id="36621980"/>
<keyword evidence="2" id="KW-1185">Reference proteome</keyword>
<name>A0A2T3ZWB2_TRIHA</name>
<evidence type="ECO:0000313" key="2">
    <source>
        <dbReference type="Proteomes" id="UP000241690"/>
    </source>
</evidence>
<organism evidence="1 2">
    <name type="scientific">Trichoderma harzianum CBS 226.95</name>
    <dbReference type="NCBI Taxonomy" id="983964"/>
    <lineage>
        <taxon>Eukaryota</taxon>
        <taxon>Fungi</taxon>
        <taxon>Dikarya</taxon>
        <taxon>Ascomycota</taxon>
        <taxon>Pezizomycotina</taxon>
        <taxon>Sordariomycetes</taxon>
        <taxon>Hypocreomycetidae</taxon>
        <taxon>Hypocreales</taxon>
        <taxon>Hypocreaceae</taxon>
        <taxon>Trichoderma</taxon>
    </lineage>
</organism>
<protein>
    <submittedName>
        <fullName evidence="1">Uncharacterized protein</fullName>
    </submittedName>
</protein>
<dbReference type="EMBL" id="KZ679694">
    <property type="protein sequence ID" value="PTB49105.1"/>
    <property type="molecule type" value="Genomic_DNA"/>
</dbReference>